<evidence type="ECO:0000256" key="5">
    <source>
        <dbReference type="ARBA" id="ARBA00022840"/>
    </source>
</evidence>
<proteinExistence type="evidence at transcript level"/>
<dbReference type="FunFam" id="3.90.640.10:FF:000003">
    <property type="entry name" value="Molecular chaperone DnaK"/>
    <property type="match status" value="1"/>
</dbReference>
<dbReference type="CDD" id="cd10234">
    <property type="entry name" value="ASKHA_NBD_HSP70_DnaK-like"/>
    <property type="match status" value="1"/>
</dbReference>
<dbReference type="Pfam" id="PF00012">
    <property type="entry name" value="HSP70"/>
    <property type="match status" value="1"/>
</dbReference>
<evidence type="ECO:0000313" key="11">
    <source>
        <dbReference type="EMBL" id="PWK89850.1"/>
    </source>
</evidence>
<dbReference type="FunFam" id="2.60.34.10:FF:000014">
    <property type="entry name" value="Chaperone protein DnaK HSP70"/>
    <property type="match status" value="1"/>
</dbReference>
<dbReference type="InterPro" id="IPR029047">
    <property type="entry name" value="HSP70_peptide-bd_sf"/>
</dbReference>
<dbReference type="Proteomes" id="UP000245812">
    <property type="component" value="Unassembled WGS sequence"/>
</dbReference>
<sequence length="637" mass="68418">MGKIIGIDLGTTNSCVSVMDGSTTKVIENSEGDRTTPSIVAFTKDGEVLVGAPAKRQAVTNPKNTFYAVKRLIGRKFTDAEVQKDIHIVPYKIVQHDNGDAWVETSDGKKMAPPEISAKVLMKMKKTAEDYLGEPVTEAVITVPAYFNDSQRQATKDAGRIAGLEVKRIINEPTAAALAYGLDKKGGDRKIAVYDLGGGTFDVSIIEIAEVDGEKQFEVLATNGDTFLGGEDFDLRVIDYLVEEFQKDSGLDLRKDPLALQRLKDAAERAKIELSSSHQTEVNLPYITADASGPKHLNIKLTRAKLEALVEDLIKRTIDPCRTALNDAGLRVSDIDEVILVGGQTRMPKVQEAVKDFFGKEPRKDVNPDEAVAVGAAIQGGVLGGSVKDVLLLDVTPLSLGIETMGGVMTKLIEKNTTVPTKASQIFSTADDNQTAVTVHVLQGERERASANKSLGKFDLAGIEPAPRGMPQIEVTFDIDANGILHVSAKDKKTGKEQRIEIKAGSGLSDEEIQRMVADAEAHREEDRKFHELVNVRNKADQLVHATRSALKEHGGKVGAQIGGIEEALAELEKVKDGDDKAAIEAKIGKLEQAAQALYAAAQGGPQAAEAGAQPGGSAQADDVVDAEFTEVKDDKK</sequence>
<protein>
    <recommendedName>
        <fullName evidence="2 8">Chaperone protein DnaK</fullName>
    </recommendedName>
    <alternativeName>
        <fullName evidence="8">HSP70</fullName>
    </alternativeName>
    <alternativeName>
        <fullName evidence="8">Heat shock 70 kDa protein</fullName>
    </alternativeName>
    <alternativeName>
        <fullName evidence="8">Heat shock protein 70</fullName>
    </alternativeName>
</protein>
<dbReference type="FunFam" id="3.30.420.40:FF:000004">
    <property type="entry name" value="Molecular chaperone DnaK"/>
    <property type="match status" value="1"/>
</dbReference>
<dbReference type="NCBIfam" id="TIGR02350">
    <property type="entry name" value="prok_dnaK"/>
    <property type="match status" value="1"/>
</dbReference>
<dbReference type="RefSeq" id="WP_109722964.1">
    <property type="nucleotide sequence ID" value="NZ_MSZV01000007.1"/>
</dbReference>
<reference evidence="11 12" key="1">
    <citation type="submission" date="2018-05" db="EMBL/GenBank/DDBJ databases">
        <title>Genomic Encyclopedia of Type Strains, Phase IV (KMG-IV): sequencing the most valuable type-strain genomes for metagenomic binning, comparative biology and taxonomic classification.</title>
        <authorList>
            <person name="Goeker M."/>
        </authorList>
    </citation>
    <scope>NUCLEOTIDE SEQUENCE [LARGE SCALE GENOMIC DNA]</scope>
    <source>
        <strain evidence="11 12">DSM 14263</strain>
    </source>
</reference>
<dbReference type="SUPFAM" id="SSF53067">
    <property type="entry name" value="Actin-like ATPase domain"/>
    <property type="match status" value="2"/>
</dbReference>
<dbReference type="SUPFAM" id="SSF100920">
    <property type="entry name" value="Heat shock protein 70kD (HSP70), peptide-binding domain"/>
    <property type="match status" value="1"/>
</dbReference>
<dbReference type="GO" id="GO:0005524">
    <property type="term" value="F:ATP binding"/>
    <property type="evidence" value="ECO:0007669"/>
    <property type="project" value="UniProtKB-UniRule"/>
</dbReference>
<dbReference type="NCBIfam" id="NF001413">
    <property type="entry name" value="PRK00290.1"/>
    <property type="match status" value="1"/>
</dbReference>
<comment type="similarity">
    <text evidence="1 8 9">Belongs to the heat shock protein 70 family.</text>
</comment>
<feature type="region of interest" description="Disordered" evidence="10">
    <location>
        <begin position="601"/>
        <end position="637"/>
    </location>
</feature>
<dbReference type="PROSITE" id="PS00297">
    <property type="entry name" value="HSP70_1"/>
    <property type="match status" value="1"/>
</dbReference>
<evidence type="ECO:0000256" key="6">
    <source>
        <dbReference type="ARBA" id="ARBA00023016"/>
    </source>
</evidence>
<dbReference type="Gene3D" id="2.60.34.10">
    <property type="entry name" value="Substrate Binding Domain Of DNAk, Chain A, domain 1"/>
    <property type="match status" value="1"/>
</dbReference>
<keyword evidence="4 8" id="KW-0547">Nucleotide-binding</keyword>
<evidence type="ECO:0000256" key="2">
    <source>
        <dbReference type="ARBA" id="ARBA00014415"/>
    </source>
</evidence>
<dbReference type="InterPro" id="IPR043129">
    <property type="entry name" value="ATPase_NBD"/>
</dbReference>
<accession>A0A316IBT9</accession>
<organism evidence="11 12">
    <name type="scientific">Fulvimonas soli</name>
    <dbReference type="NCBI Taxonomy" id="155197"/>
    <lineage>
        <taxon>Bacteria</taxon>
        <taxon>Pseudomonadati</taxon>
        <taxon>Pseudomonadota</taxon>
        <taxon>Gammaproteobacteria</taxon>
        <taxon>Lysobacterales</taxon>
        <taxon>Rhodanobacteraceae</taxon>
        <taxon>Fulvimonas</taxon>
    </lineage>
</organism>
<evidence type="ECO:0000256" key="10">
    <source>
        <dbReference type="SAM" id="MobiDB-lite"/>
    </source>
</evidence>
<dbReference type="PRINTS" id="PR00301">
    <property type="entry name" value="HEATSHOCK70"/>
</dbReference>
<keyword evidence="3 8" id="KW-0597">Phosphoprotein</keyword>
<dbReference type="Gene3D" id="3.90.640.10">
    <property type="entry name" value="Actin, Chain A, domain 4"/>
    <property type="match status" value="1"/>
</dbReference>
<evidence type="ECO:0000313" key="12">
    <source>
        <dbReference type="Proteomes" id="UP000245812"/>
    </source>
</evidence>
<comment type="induction">
    <text evidence="8">By stress conditions e.g. heat shock.</text>
</comment>
<evidence type="ECO:0000256" key="8">
    <source>
        <dbReference type="HAMAP-Rule" id="MF_00332"/>
    </source>
</evidence>
<dbReference type="NCBIfam" id="NF003520">
    <property type="entry name" value="PRK05183.1"/>
    <property type="match status" value="1"/>
</dbReference>
<feature type="compositionally biased region" description="Low complexity" evidence="10">
    <location>
        <begin position="601"/>
        <end position="621"/>
    </location>
</feature>
<keyword evidence="12" id="KW-1185">Reference proteome</keyword>
<dbReference type="HAMAP" id="MF_00332">
    <property type="entry name" value="DnaK"/>
    <property type="match status" value="1"/>
</dbReference>
<keyword evidence="6 8" id="KW-0346">Stress response</keyword>
<dbReference type="InterPro" id="IPR012725">
    <property type="entry name" value="Chaperone_DnaK"/>
</dbReference>
<keyword evidence="5 8" id="KW-0067">ATP-binding</keyword>
<dbReference type="InterPro" id="IPR013126">
    <property type="entry name" value="Hsp_70_fam"/>
</dbReference>
<evidence type="ECO:0000256" key="9">
    <source>
        <dbReference type="RuleBase" id="RU003322"/>
    </source>
</evidence>
<evidence type="ECO:0000256" key="3">
    <source>
        <dbReference type="ARBA" id="ARBA00022553"/>
    </source>
</evidence>
<gene>
    <name evidence="8" type="primary">dnaK</name>
    <name evidence="11" type="ORF">C7456_104203</name>
</gene>
<keyword evidence="7 8" id="KW-0143">Chaperone</keyword>
<evidence type="ECO:0000256" key="1">
    <source>
        <dbReference type="ARBA" id="ARBA00007381"/>
    </source>
</evidence>
<dbReference type="EMBL" id="QGHC01000004">
    <property type="protein sequence ID" value="PWK89850.1"/>
    <property type="molecule type" value="Genomic_DNA"/>
</dbReference>
<dbReference type="AlphaFoldDB" id="A0A316IBT9"/>
<dbReference type="GO" id="GO:0051082">
    <property type="term" value="F:unfolded protein binding"/>
    <property type="evidence" value="ECO:0007669"/>
    <property type="project" value="InterPro"/>
</dbReference>
<comment type="caution">
    <text evidence="11">The sequence shown here is derived from an EMBL/GenBank/DDBJ whole genome shotgun (WGS) entry which is preliminary data.</text>
</comment>
<name>A0A316IBT9_9GAMM</name>
<dbReference type="Gene3D" id="1.20.1270.10">
    <property type="match status" value="1"/>
</dbReference>
<dbReference type="GO" id="GO:0140662">
    <property type="term" value="F:ATP-dependent protein folding chaperone"/>
    <property type="evidence" value="ECO:0007669"/>
    <property type="project" value="InterPro"/>
</dbReference>
<evidence type="ECO:0000256" key="4">
    <source>
        <dbReference type="ARBA" id="ARBA00022741"/>
    </source>
</evidence>
<dbReference type="FunFam" id="1.20.1270.10:FF:000001">
    <property type="entry name" value="Molecular chaperone DnaK"/>
    <property type="match status" value="1"/>
</dbReference>
<dbReference type="OrthoDB" id="9766019at2"/>
<dbReference type="InterPro" id="IPR018181">
    <property type="entry name" value="Heat_shock_70_CS"/>
</dbReference>
<dbReference type="Gene3D" id="3.30.420.40">
    <property type="match status" value="2"/>
</dbReference>
<evidence type="ECO:0000256" key="7">
    <source>
        <dbReference type="ARBA" id="ARBA00023186"/>
    </source>
</evidence>
<comment type="function">
    <text evidence="8">Acts as a chaperone.</text>
</comment>
<feature type="modified residue" description="Phosphothreonine; by autocatalysis" evidence="8">
    <location>
        <position position="200"/>
    </location>
</feature>
<dbReference type="PROSITE" id="PS00329">
    <property type="entry name" value="HSP70_2"/>
    <property type="match status" value="1"/>
</dbReference>
<dbReference type="PROSITE" id="PS01036">
    <property type="entry name" value="HSP70_3"/>
    <property type="match status" value="1"/>
</dbReference>
<dbReference type="PANTHER" id="PTHR19375">
    <property type="entry name" value="HEAT SHOCK PROTEIN 70KDA"/>
    <property type="match status" value="1"/>
</dbReference>
<dbReference type="InterPro" id="IPR029048">
    <property type="entry name" value="HSP70_C_sf"/>
</dbReference>